<proteinExistence type="predicted"/>
<evidence type="ECO:0008006" key="3">
    <source>
        <dbReference type="Google" id="ProtNLM"/>
    </source>
</evidence>
<accession>A0A1I0U1Q5</accession>
<reference evidence="1 2" key="1">
    <citation type="submission" date="2016-10" db="EMBL/GenBank/DDBJ databases">
        <authorList>
            <person name="de Groot N.N."/>
        </authorList>
    </citation>
    <scope>NUCLEOTIDE SEQUENCE [LARGE SCALE GENOMIC DNA]</scope>
    <source>
        <strain evidence="1 2">DSM 44908</strain>
    </source>
</reference>
<dbReference type="Proteomes" id="UP000182054">
    <property type="component" value="Unassembled WGS sequence"/>
</dbReference>
<dbReference type="InterPro" id="IPR019675">
    <property type="entry name" value="DUF2550"/>
</dbReference>
<evidence type="ECO:0000313" key="2">
    <source>
        <dbReference type="Proteomes" id="UP000182054"/>
    </source>
</evidence>
<organism evidence="1 2">
    <name type="scientific">Rhodococcoides kroppenstedtii</name>
    <dbReference type="NCBI Taxonomy" id="293050"/>
    <lineage>
        <taxon>Bacteria</taxon>
        <taxon>Bacillati</taxon>
        <taxon>Actinomycetota</taxon>
        <taxon>Actinomycetes</taxon>
        <taxon>Mycobacteriales</taxon>
        <taxon>Nocardiaceae</taxon>
        <taxon>Rhodococcoides</taxon>
    </lineage>
</organism>
<dbReference type="Pfam" id="PF10739">
    <property type="entry name" value="DUF2550"/>
    <property type="match status" value="1"/>
</dbReference>
<gene>
    <name evidence="1" type="ORF">SAMN05444374_1124</name>
</gene>
<evidence type="ECO:0000313" key="1">
    <source>
        <dbReference type="EMBL" id="SFA57965.1"/>
    </source>
</evidence>
<dbReference type="AlphaFoldDB" id="A0A1I0U1Q5"/>
<sequence>MMTIWMTVLVVLVVVLAGLAAAFLYRLITLRRGGTAVILRSLPAAPGAGWRHGIFRYGENVLVFYKLSSLRPGPDRRMVRQTLDLGERRRPEKSEFDIMTEDIAIVELYDADRRYEVAFDRGAFTAFTSWVESRPSGRSRRPRPGAGGAR</sequence>
<name>A0A1I0U1Q5_9NOCA</name>
<dbReference type="EMBL" id="FOJN01000012">
    <property type="protein sequence ID" value="SFA57965.1"/>
    <property type="molecule type" value="Genomic_DNA"/>
</dbReference>
<protein>
    <recommendedName>
        <fullName evidence="3">DUF2550 domain-containing protein</fullName>
    </recommendedName>
</protein>